<dbReference type="Proteomes" id="UP000682782">
    <property type="component" value="Chromosome"/>
</dbReference>
<proteinExistence type="predicted"/>
<keyword evidence="2" id="KW-1185">Reference proteome</keyword>
<protein>
    <submittedName>
        <fullName evidence="1">DivIVA domain-containing protein</fullName>
    </submittedName>
</protein>
<reference evidence="1" key="1">
    <citation type="submission" date="2021-01" db="EMBL/GenBank/DDBJ databases">
        <title>Complete genome sequence of Clostridiales bacterium R-7.</title>
        <authorList>
            <person name="Mahoney-Kurpe S.C."/>
            <person name="Palevich N."/>
            <person name="Koike S."/>
            <person name="Moon C.D."/>
            <person name="Attwood G.T."/>
        </authorList>
    </citation>
    <scope>NUCLEOTIDE SEQUENCE</scope>
    <source>
        <strain evidence="1">R-7</strain>
    </source>
</reference>
<sequence length="157" mass="18040">MERITSEVIAEKEFTIASRGYNQEEVDTFLDLICEEMDRLNNEIQDLRQKTTMVRPSAPAAESSSVSKEDENKFREILEMAATVKEETIRKAREDAEAIRLKAETEANERLNGLAEEREGLEKEVTALKETAVEYRRQFEELLHAQQEALEKATGLF</sequence>
<evidence type="ECO:0000313" key="1">
    <source>
        <dbReference type="EMBL" id="QUC66750.1"/>
    </source>
</evidence>
<accession>A0AC61N2H6</accession>
<name>A0AC61N2H6_9FIRM</name>
<gene>
    <name evidence="1" type="ORF">JYE49_12980</name>
</gene>
<evidence type="ECO:0000313" key="2">
    <source>
        <dbReference type="Proteomes" id="UP000682782"/>
    </source>
</evidence>
<dbReference type="EMBL" id="CP068393">
    <property type="protein sequence ID" value="QUC66750.1"/>
    <property type="molecule type" value="Genomic_DNA"/>
</dbReference>
<organism evidence="1 2">
    <name type="scientific">Aristaeella hokkaidonensis</name>
    <dbReference type="NCBI Taxonomy" id="3046382"/>
    <lineage>
        <taxon>Bacteria</taxon>
        <taxon>Bacillati</taxon>
        <taxon>Bacillota</taxon>
        <taxon>Clostridia</taxon>
        <taxon>Eubacteriales</taxon>
        <taxon>Aristaeellaceae</taxon>
        <taxon>Aristaeella</taxon>
    </lineage>
</organism>